<dbReference type="STRING" id="54.SAMN02745121_05780"/>
<evidence type="ECO:0000313" key="4">
    <source>
        <dbReference type="Proteomes" id="UP000199400"/>
    </source>
</evidence>
<protein>
    <submittedName>
        <fullName evidence="3">Type VI secretion system protein ImpK</fullName>
    </submittedName>
</protein>
<gene>
    <name evidence="3" type="ORF">SAMN02745121_05780</name>
</gene>
<dbReference type="RefSeq" id="WP_096327389.1">
    <property type="nucleotide sequence ID" value="NZ_FOMX01000021.1"/>
</dbReference>
<keyword evidence="1" id="KW-0812">Transmembrane</keyword>
<evidence type="ECO:0000256" key="1">
    <source>
        <dbReference type="SAM" id="Phobius"/>
    </source>
</evidence>
<dbReference type="Proteomes" id="UP000199400">
    <property type="component" value="Unassembled WGS sequence"/>
</dbReference>
<feature type="transmembrane region" description="Helical" evidence="1">
    <location>
        <begin position="183"/>
        <end position="204"/>
    </location>
</feature>
<dbReference type="InterPro" id="IPR038522">
    <property type="entry name" value="T4/T6SS_DotU_sf"/>
</dbReference>
<feature type="domain" description="Type IV / VI secretion system DotU" evidence="2">
    <location>
        <begin position="15"/>
        <end position="202"/>
    </location>
</feature>
<evidence type="ECO:0000313" key="3">
    <source>
        <dbReference type="EMBL" id="SFE85257.1"/>
    </source>
</evidence>
<proteinExistence type="predicted"/>
<dbReference type="PANTHER" id="PTHR38033">
    <property type="entry name" value="MEMBRANE PROTEIN-RELATED"/>
    <property type="match status" value="1"/>
</dbReference>
<dbReference type="Pfam" id="PF09850">
    <property type="entry name" value="DotU"/>
    <property type="match status" value="1"/>
</dbReference>
<dbReference type="AlphaFoldDB" id="A0A1I2DXV3"/>
<dbReference type="PANTHER" id="PTHR38033:SF1">
    <property type="entry name" value="DOTU FAMILY TYPE IV_VI SECRETION SYSTEM PROTEIN"/>
    <property type="match status" value="1"/>
</dbReference>
<keyword evidence="4" id="KW-1185">Reference proteome</keyword>
<keyword evidence="1" id="KW-1133">Transmembrane helix</keyword>
<keyword evidence="1" id="KW-0472">Membrane</keyword>
<name>A0A1I2DXV3_9BACT</name>
<dbReference type="InterPro" id="IPR017732">
    <property type="entry name" value="T4/T6SS_DotU"/>
</dbReference>
<reference evidence="4" key="1">
    <citation type="submission" date="2016-10" db="EMBL/GenBank/DDBJ databases">
        <authorList>
            <person name="Varghese N."/>
            <person name="Submissions S."/>
        </authorList>
    </citation>
    <scope>NUCLEOTIDE SEQUENCE [LARGE SCALE GENOMIC DNA]</scope>
    <source>
        <strain evidence="4">ATCC 25963</strain>
    </source>
</reference>
<dbReference type="EMBL" id="FOMX01000021">
    <property type="protein sequence ID" value="SFE85257.1"/>
    <property type="molecule type" value="Genomic_DNA"/>
</dbReference>
<organism evidence="3 4">
    <name type="scientific">Nannocystis exedens</name>
    <dbReference type="NCBI Taxonomy" id="54"/>
    <lineage>
        <taxon>Bacteria</taxon>
        <taxon>Pseudomonadati</taxon>
        <taxon>Myxococcota</taxon>
        <taxon>Polyangia</taxon>
        <taxon>Nannocystales</taxon>
        <taxon>Nannocystaceae</taxon>
        <taxon>Nannocystis</taxon>
    </lineage>
</organism>
<dbReference type="OrthoDB" id="345640at2"/>
<dbReference type="Gene3D" id="1.25.40.590">
    <property type="entry name" value="Type IV / VI secretion system, DotU"/>
    <property type="match status" value="1"/>
</dbReference>
<evidence type="ECO:0000259" key="2">
    <source>
        <dbReference type="Pfam" id="PF09850"/>
    </source>
</evidence>
<dbReference type="NCBIfam" id="TIGR03349">
    <property type="entry name" value="IV_VI_DotU"/>
    <property type="match status" value="1"/>
</dbReference>
<sequence length="222" mass="24674">MHRIYEVTRVCFDHALLLQQPEGVTDVATLHRSAVDQVEATEAAARKAGFGAENARLIKYALVAFIDEVAQATPGPVADFWVDHLLQRDYFNEVRAGENFFVHLEKLLGARRDDEDALDVLQVYATCLFLGFRGKYVARSNERGFDELCRRVGDKLKDRLALEDGLPPPAEAEWKRPGRTSNLAVWIGAIALLFSVALLCGYESELSEDAEALAGRLQEGVP</sequence>
<accession>A0A1I2DXV3</accession>